<comment type="caution">
    <text evidence="1">The sequence shown here is derived from an EMBL/GenBank/DDBJ whole genome shotgun (WGS) entry which is preliminary data.</text>
</comment>
<gene>
    <name evidence="1" type="ORF">H5410_026737</name>
</gene>
<protein>
    <submittedName>
        <fullName evidence="1">Uncharacterized protein</fullName>
    </submittedName>
</protein>
<evidence type="ECO:0000313" key="2">
    <source>
        <dbReference type="Proteomes" id="UP000824120"/>
    </source>
</evidence>
<dbReference type="Proteomes" id="UP000824120">
    <property type="component" value="Chromosome 5"/>
</dbReference>
<organism evidence="1 2">
    <name type="scientific">Solanum commersonii</name>
    <name type="common">Commerson's wild potato</name>
    <name type="synonym">Commerson's nightshade</name>
    <dbReference type="NCBI Taxonomy" id="4109"/>
    <lineage>
        <taxon>Eukaryota</taxon>
        <taxon>Viridiplantae</taxon>
        <taxon>Streptophyta</taxon>
        <taxon>Embryophyta</taxon>
        <taxon>Tracheophyta</taxon>
        <taxon>Spermatophyta</taxon>
        <taxon>Magnoliopsida</taxon>
        <taxon>eudicotyledons</taxon>
        <taxon>Gunneridae</taxon>
        <taxon>Pentapetalae</taxon>
        <taxon>asterids</taxon>
        <taxon>lamiids</taxon>
        <taxon>Solanales</taxon>
        <taxon>Solanaceae</taxon>
        <taxon>Solanoideae</taxon>
        <taxon>Solaneae</taxon>
        <taxon>Solanum</taxon>
    </lineage>
</organism>
<keyword evidence="2" id="KW-1185">Reference proteome</keyword>
<dbReference type="AlphaFoldDB" id="A0A9J5YZD1"/>
<evidence type="ECO:0000313" key="1">
    <source>
        <dbReference type="EMBL" id="KAG5605245.1"/>
    </source>
</evidence>
<name>A0A9J5YZD1_SOLCO</name>
<reference evidence="1 2" key="1">
    <citation type="submission" date="2020-09" db="EMBL/GenBank/DDBJ databases">
        <title>De no assembly of potato wild relative species, Solanum commersonii.</title>
        <authorList>
            <person name="Cho K."/>
        </authorList>
    </citation>
    <scope>NUCLEOTIDE SEQUENCE [LARGE SCALE GENOMIC DNA]</scope>
    <source>
        <strain evidence="1">LZ3.2</strain>
        <tissue evidence="1">Leaf</tissue>
    </source>
</reference>
<sequence>MIVVDGFPFSFVEKEGLRVYEMVQSHFWIPSCRSNIWKQNKESISSPTLGLLYNELITCVSLTIGLTVNEICIKILYLLGAYISEG</sequence>
<dbReference type="EMBL" id="JACXVP010000005">
    <property type="protein sequence ID" value="KAG5605245.1"/>
    <property type="molecule type" value="Genomic_DNA"/>
</dbReference>
<proteinExistence type="predicted"/>
<accession>A0A9J5YZD1</accession>